<feature type="transmembrane region" description="Helical" evidence="1">
    <location>
        <begin position="99"/>
        <end position="118"/>
    </location>
</feature>
<keyword evidence="1" id="KW-0812">Transmembrane</keyword>
<feature type="transmembrane region" description="Helical" evidence="1">
    <location>
        <begin position="5"/>
        <end position="22"/>
    </location>
</feature>
<feature type="transmembrane region" description="Helical" evidence="1">
    <location>
        <begin position="28"/>
        <end position="48"/>
    </location>
</feature>
<reference evidence="2 3" key="1">
    <citation type="submission" date="2020-12" db="EMBL/GenBank/DDBJ databases">
        <title>Whole genome sequencing of Lactobacillus plantarum PC518.</title>
        <authorList>
            <person name="Guo Q."/>
        </authorList>
    </citation>
    <scope>NUCLEOTIDE SEQUENCE [LARGE SCALE GENOMIC DNA]</scope>
    <source>
        <strain evidence="2 3">PC518</strain>
    </source>
</reference>
<dbReference type="EMBL" id="CP066817">
    <property type="protein sequence ID" value="QQM59811.1"/>
    <property type="molecule type" value="Genomic_DNA"/>
</dbReference>
<keyword evidence="1" id="KW-0472">Membrane</keyword>
<evidence type="ECO:0000313" key="3">
    <source>
        <dbReference type="Proteomes" id="UP000595466"/>
    </source>
</evidence>
<feature type="transmembrane region" description="Helical" evidence="1">
    <location>
        <begin position="68"/>
        <end position="87"/>
    </location>
</feature>
<protein>
    <submittedName>
        <fullName evidence="2">Uncharacterized protein</fullName>
    </submittedName>
</protein>
<keyword evidence="1" id="KW-1133">Transmembrane helix</keyword>
<accession>A0AAW3R3U7</accession>
<name>A0AAW3R3U7_LACPN</name>
<dbReference type="AlphaFoldDB" id="A0AAW3R3U7"/>
<sequence>MKQKAYFVSWHLFVLLTNYYINQSYFQLPWYLNSTISSLVTLIVASDLPIKHIKHTSQRKHLHMLNHWTLLPLLMAELIINFDFLTISSFEMVSLLFKLMSWLLAIFITHITSHYFNYECII</sequence>
<organism evidence="2 3">
    <name type="scientific">Lactiplantibacillus plantarum</name>
    <name type="common">Lactobacillus plantarum</name>
    <dbReference type="NCBI Taxonomy" id="1590"/>
    <lineage>
        <taxon>Bacteria</taxon>
        <taxon>Bacillati</taxon>
        <taxon>Bacillota</taxon>
        <taxon>Bacilli</taxon>
        <taxon>Lactobacillales</taxon>
        <taxon>Lactobacillaceae</taxon>
        <taxon>Lactiplantibacillus</taxon>
    </lineage>
</organism>
<gene>
    <name evidence="2" type="ORF">JH395_08575</name>
</gene>
<proteinExistence type="predicted"/>
<evidence type="ECO:0000256" key="1">
    <source>
        <dbReference type="SAM" id="Phobius"/>
    </source>
</evidence>
<evidence type="ECO:0000313" key="2">
    <source>
        <dbReference type="EMBL" id="QQM59811.1"/>
    </source>
</evidence>
<dbReference type="Proteomes" id="UP000595466">
    <property type="component" value="Chromosome"/>
</dbReference>
<dbReference type="RefSeq" id="WP_003640339.1">
    <property type="nucleotide sequence ID" value="NZ_AP018405.1"/>
</dbReference>